<organism evidence="3 4">
    <name type="scientific">Olpidium bornovanus</name>
    <dbReference type="NCBI Taxonomy" id="278681"/>
    <lineage>
        <taxon>Eukaryota</taxon>
        <taxon>Fungi</taxon>
        <taxon>Fungi incertae sedis</taxon>
        <taxon>Olpidiomycota</taxon>
        <taxon>Olpidiomycotina</taxon>
        <taxon>Olpidiomycetes</taxon>
        <taxon>Olpidiales</taxon>
        <taxon>Olpidiaceae</taxon>
        <taxon>Olpidium</taxon>
    </lineage>
</organism>
<keyword evidence="2" id="KW-1133">Transmembrane helix</keyword>
<dbReference type="AlphaFoldDB" id="A0A8H7ZTZ3"/>
<keyword evidence="2" id="KW-0472">Membrane</keyword>
<reference evidence="3 4" key="1">
    <citation type="journal article" name="Sci. Rep.">
        <title>Genome-scale phylogenetic analyses confirm Olpidium as the closest living zoosporic fungus to the non-flagellated, terrestrial fungi.</title>
        <authorList>
            <person name="Chang Y."/>
            <person name="Rochon D."/>
            <person name="Sekimoto S."/>
            <person name="Wang Y."/>
            <person name="Chovatia M."/>
            <person name="Sandor L."/>
            <person name="Salamov A."/>
            <person name="Grigoriev I.V."/>
            <person name="Stajich J.E."/>
            <person name="Spatafora J.W."/>
        </authorList>
    </citation>
    <scope>NUCLEOTIDE SEQUENCE [LARGE SCALE GENOMIC DNA]</scope>
    <source>
        <strain evidence="3">S191</strain>
    </source>
</reference>
<feature type="region of interest" description="Disordered" evidence="1">
    <location>
        <begin position="103"/>
        <end position="131"/>
    </location>
</feature>
<feature type="transmembrane region" description="Helical" evidence="2">
    <location>
        <begin position="6"/>
        <end position="23"/>
    </location>
</feature>
<feature type="compositionally biased region" description="Polar residues" evidence="1">
    <location>
        <begin position="107"/>
        <end position="117"/>
    </location>
</feature>
<feature type="region of interest" description="Disordered" evidence="1">
    <location>
        <begin position="27"/>
        <end position="65"/>
    </location>
</feature>
<accession>A0A8H7ZTZ3</accession>
<comment type="caution">
    <text evidence="3">The sequence shown here is derived from an EMBL/GenBank/DDBJ whole genome shotgun (WGS) entry which is preliminary data.</text>
</comment>
<proteinExistence type="predicted"/>
<sequence length="131" mass="13999">MSIIITFTTTGVSMVLLISHGYYRRWRDPTLRPSPPPPESGKPAASPADKPGGERKRKSKAAPFLQPALDGASGVIRTAALTEGDPDMVLPFAEATRGWDADAPHATSVNRRPSSVSFAGDEVAQQPVSRF</sequence>
<evidence type="ECO:0000256" key="2">
    <source>
        <dbReference type="SAM" id="Phobius"/>
    </source>
</evidence>
<keyword evidence="4" id="KW-1185">Reference proteome</keyword>
<evidence type="ECO:0000313" key="3">
    <source>
        <dbReference type="EMBL" id="KAG5459583.1"/>
    </source>
</evidence>
<gene>
    <name evidence="3" type="ORF">BJ554DRAFT_2</name>
</gene>
<evidence type="ECO:0000256" key="1">
    <source>
        <dbReference type="SAM" id="MobiDB-lite"/>
    </source>
</evidence>
<keyword evidence="2" id="KW-0812">Transmembrane</keyword>
<protein>
    <submittedName>
        <fullName evidence="3">Uncharacterized protein</fullName>
    </submittedName>
</protein>
<evidence type="ECO:0000313" key="4">
    <source>
        <dbReference type="Proteomes" id="UP000673691"/>
    </source>
</evidence>
<dbReference type="EMBL" id="JAEFCI010006613">
    <property type="protein sequence ID" value="KAG5459583.1"/>
    <property type="molecule type" value="Genomic_DNA"/>
</dbReference>
<dbReference type="Proteomes" id="UP000673691">
    <property type="component" value="Unassembled WGS sequence"/>
</dbReference>
<name>A0A8H7ZTZ3_9FUNG</name>